<dbReference type="InterPro" id="IPR009078">
    <property type="entry name" value="Ferritin-like_SF"/>
</dbReference>
<sequence length="237" mass="25850">MSLRRGRVERRADTLRNMSEAEQRPTAVSEGVIDLLGVLAYGELSAFDRLAEDARSAPTLAGRAALASMAAAEMGHYGLLERHLAERGVPVEQAMAPFVRPIDAFHTSTAPKSWLESLVKAYVGDGLAADFYREVAEWLDPETRELVLTVLADTGHSAFAEREVRAACADRKVRDRLTLWGRRLFGEALTQAQHVVAERDGLAELIISGSGDLAGIAALFKRMQSLHGRRMQALGLG</sequence>
<comment type="caution">
    <text evidence="3">The sequence shown here is derived from an EMBL/GenBank/DDBJ whole genome shotgun (WGS) entry which is preliminary data.</text>
</comment>
<dbReference type="EMBL" id="BMMK01000003">
    <property type="protein sequence ID" value="GGM42419.1"/>
    <property type="molecule type" value="Genomic_DNA"/>
</dbReference>
<dbReference type="Pfam" id="PF13794">
    <property type="entry name" value="MiaE_2"/>
    <property type="match status" value="1"/>
</dbReference>
<keyword evidence="4" id="KW-1185">Reference proteome</keyword>
<reference evidence="3" key="2">
    <citation type="submission" date="2020-09" db="EMBL/GenBank/DDBJ databases">
        <authorList>
            <person name="Sun Q."/>
            <person name="Zhou Y."/>
        </authorList>
    </citation>
    <scope>NUCLEOTIDE SEQUENCE</scope>
    <source>
        <strain evidence="3">CGMCC 4.5737</strain>
    </source>
</reference>
<dbReference type="CDD" id="cd00657">
    <property type="entry name" value="Ferritin_like"/>
    <property type="match status" value="1"/>
</dbReference>
<reference evidence="3" key="1">
    <citation type="journal article" date="2014" name="Int. J. Syst. Evol. Microbiol.">
        <title>Complete genome sequence of Corynebacterium casei LMG S-19264T (=DSM 44701T), isolated from a smear-ripened cheese.</title>
        <authorList>
            <consortium name="US DOE Joint Genome Institute (JGI-PGF)"/>
            <person name="Walter F."/>
            <person name="Albersmeier A."/>
            <person name="Kalinowski J."/>
            <person name="Ruckert C."/>
        </authorList>
    </citation>
    <scope>NUCLEOTIDE SEQUENCE</scope>
    <source>
        <strain evidence="3">CGMCC 4.5737</strain>
    </source>
</reference>
<feature type="region of interest" description="Disordered" evidence="1">
    <location>
        <begin position="1"/>
        <end position="23"/>
    </location>
</feature>
<dbReference type="Proteomes" id="UP000637578">
    <property type="component" value="Unassembled WGS sequence"/>
</dbReference>
<proteinExistence type="predicted"/>
<name>A0A8J3C6S3_9PSEU</name>
<dbReference type="SUPFAM" id="SSF47240">
    <property type="entry name" value="Ferritin-like"/>
    <property type="match status" value="1"/>
</dbReference>
<dbReference type="InterPro" id="IPR012347">
    <property type="entry name" value="Ferritin-like"/>
</dbReference>
<protein>
    <submittedName>
        <fullName evidence="3">Hydroxylase</fullName>
    </submittedName>
</protein>
<accession>A0A8J3C6S3</accession>
<evidence type="ECO:0000256" key="1">
    <source>
        <dbReference type="SAM" id="MobiDB-lite"/>
    </source>
</evidence>
<feature type="domain" description="Ferritin-like" evidence="2">
    <location>
        <begin position="29"/>
        <end position="208"/>
    </location>
</feature>
<dbReference type="InterPro" id="IPR059125">
    <property type="entry name" value="Ferritin_actino"/>
</dbReference>
<gene>
    <name evidence="3" type="ORF">GCM10012275_11740</name>
</gene>
<organism evidence="3 4">
    <name type="scientific">Longimycelium tulufanense</name>
    <dbReference type="NCBI Taxonomy" id="907463"/>
    <lineage>
        <taxon>Bacteria</taxon>
        <taxon>Bacillati</taxon>
        <taxon>Actinomycetota</taxon>
        <taxon>Actinomycetes</taxon>
        <taxon>Pseudonocardiales</taxon>
        <taxon>Pseudonocardiaceae</taxon>
        <taxon>Longimycelium</taxon>
    </lineage>
</organism>
<dbReference type="Gene3D" id="1.20.1260.10">
    <property type="match status" value="1"/>
</dbReference>
<evidence type="ECO:0000313" key="4">
    <source>
        <dbReference type="Proteomes" id="UP000637578"/>
    </source>
</evidence>
<evidence type="ECO:0000259" key="2">
    <source>
        <dbReference type="Pfam" id="PF13794"/>
    </source>
</evidence>
<dbReference type="AlphaFoldDB" id="A0A8J3C6S3"/>
<feature type="compositionally biased region" description="Basic and acidic residues" evidence="1">
    <location>
        <begin position="9"/>
        <end position="23"/>
    </location>
</feature>
<evidence type="ECO:0000313" key="3">
    <source>
        <dbReference type="EMBL" id="GGM42419.1"/>
    </source>
</evidence>